<accession>A0A9Q1IEJ3</accession>
<proteinExistence type="predicted"/>
<dbReference type="EMBL" id="JAINUF010000019">
    <property type="protein sequence ID" value="KAJ8336721.1"/>
    <property type="molecule type" value="Genomic_DNA"/>
</dbReference>
<feature type="compositionally biased region" description="Polar residues" evidence="1">
    <location>
        <begin position="16"/>
        <end position="33"/>
    </location>
</feature>
<evidence type="ECO:0000256" key="1">
    <source>
        <dbReference type="SAM" id="MobiDB-lite"/>
    </source>
</evidence>
<dbReference type="Proteomes" id="UP001152622">
    <property type="component" value="Chromosome 19"/>
</dbReference>
<keyword evidence="3" id="KW-1185">Reference proteome</keyword>
<feature type="region of interest" description="Disordered" evidence="1">
    <location>
        <begin position="149"/>
        <end position="175"/>
    </location>
</feature>
<comment type="caution">
    <text evidence="2">The sequence shown here is derived from an EMBL/GenBank/DDBJ whole genome shotgun (WGS) entry which is preliminary data.</text>
</comment>
<dbReference type="AlphaFoldDB" id="A0A9Q1IEJ3"/>
<evidence type="ECO:0000313" key="2">
    <source>
        <dbReference type="EMBL" id="KAJ8336721.1"/>
    </source>
</evidence>
<protein>
    <submittedName>
        <fullName evidence="2">Uncharacterized protein</fullName>
    </submittedName>
</protein>
<gene>
    <name evidence="2" type="ORF">SKAU_G00379410</name>
</gene>
<sequence>MVLKAPAACSSVSGCVTSRTSGCAISSNSSAAQETPVRRLAGGRIPQRSPMLPGRGGLVPRDAEPPGARIPRRESPTRSGREREKSPTRDPAFGSEDNPEETGRRWKGAAGGGGRTDGGKHRDYGSAFPAPGPRRTALFPRHAPFLARADRRRCHPGWSVPRLNGNKGVPDGSLA</sequence>
<name>A0A9Q1IEJ3_SYNKA</name>
<feature type="compositionally biased region" description="Basic and acidic residues" evidence="1">
    <location>
        <begin position="71"/>
        <end position="88"/>
    </location>
</feature>
<reference evidence="2" key="1">
    <citation type="journal article" date="2023" name="Science">
        <title>Genome structures resolve the early diversification of teleost fishes.</title>
        <authorList>
            <person name="Parey E."/>
            <person name="Louis A."/>
            <person name="Montfort J."/>
            <person name="Bouchez O."/>
            <person name="Roques C."/>
            <person name="Iampietro C."/>
            <person name="Lluch J."/>
            <person name="Castinel A."/>
            <person name="Donnadieu C."/>
            <person name="Desvignes T."/>
            <person name="Floi Bucao C."/>
            <person name="Jouanno E."/>
            <person name="Wen M."/>
            <person name="Mejri S."/>
            <person name="Dirks R."/>
            <person name="Jansen H."/>
            <person name="Henkel C."/>
            <person name="Chen W.J."/>
            <person name="Zahm M."/>
            <person name="Cabau C."/>
            <person name="Klopp C."/>
            <person name="Thompson A.W."/>
            <person name="Robinson-Rechavi M."/>
            <person name="Braasch I."/>
            <person name="Lecointre G."/>
            <person name="Bobe J."/>
            <person name="Postlethwait J.H."/>
            <person name="Berthelot C."/>
            <person name="Roest Crollius H."/>
            <person name="Guiguen Y."/>
        </authorList>
    </citation>
    <scope>NUCLEOTIDE SEQUENCE</scope>
    <source>
        <strain evidence="2">WJC10195</strain>
    </source>
</reference>
<dbReference type="PROSITE" id="PS51257">
    <property type="entry name" value="PROKAR_LIPOPROTEIN"/>
    <property type="match status" value="1"/>
</dbReference>
<evidence type="ECO:0000313" key="3">
    <source>
        <dbReference type="Proteomes" id="UP001152622"/>
    </source>
</evidence>
<organism evidence="2 3">
    <name type="scientific">Synaphobranchus kaupii</name>
    <name type="common">Kaup's arrowtooth eel</name>
    <dbReference type="NCBI Taxonomy" id="118154"/>
    <lineage>
        <taxon>Eukaryota</taxon>
        <taxon>Metazoa</taxon>
        <taxon>Chordata</taxon>
        <taxon>Craniata</taxon>
        <taxon>Vertebrata</taxon>
        <taxon>Euteleostomi</taxon>
        <taxon>Actinopterygii</taxon>
        <taxon>Neopterygii</taxon>
        <taxon>Teleostei</taxon>
        <taxon>Anguilliformes</taxon>
        <taxon>Synaphobranchidae</taxon>
        <taxon>Synaphobranchus</taxon>
    </lineage>
</organism>
<feature type="region of interest" description="Disordered" evidence="1">
    <location>
        <begin position="16"/>
        <end position="137"/>
    </location>
</feature>